<proteinExistence type="predicted"/>
<accession>A0AA40B191</accession>
<evidence type="ECO:0000313" key="2">
    <source>
        <dbReference type="Proteomes" id="UP001172102"/>
    </source>
</evidence>
<evidence type="ECO:0000313" key="1">
    <source>
        <dbReference type="EMBL" id="KAK0725744.1"/>
    </source>
</evidence>
<organism evidence="1 2">
    <name type="scientific">Lasiosphaeris hirsuta</name>
    <dbReference type="NCBI Taxonomy" id="260670"/>
    <lineage>
        <taxon>Eukaryota</taxon>
        <taxon>Fungi</taxon>
        <taxon>Dikarya</taxon>
        <taxon>Ascomycota</taxon>
        <taxon>Pezizomycotina</taxon>
        <taxon>Sordariomycetes</taxon>
        <taxon>Sordariomycetidae</taxon>
        <taxon>Sordariales</taxon>
        <taxon>Lasiosphaeriaceae</taxon>
        <taxon>Lasiosphaeris</taxon>
    </lineage>
</organism>
<dbReference type="AlphaFoldDB" id="A0AA40B191"/>
<reference evidence="1" key="1">
    <citation type="submission" date="2023-06" db="EMBL/GenBank/DDBJ databases">
        <title>Genome-scale phylogeny and comparative genomics of the fungal order Sordariales.</title>
        <authorList>
            <consortium name="Lawrence Berkeley National Laboratory"/>
            <person name="Hensen N."/>
            <person name="Bonometti L."/>
            <person name="Westerberg I."/>
            <person name="Brannstrom I.O."/>
            <person name="Guillou S."/>
            <person name="Cros-Aarteil S."/>
            <person name="Calhoun S."/>
            <person name="Haridas S."/>
            <person name="Kuo A."/>
            <person name="Mondo S."/>
            <person name="Pangilinan J."/>
            <person name="Riley R."/>
            <person name="Labutti K."/>
            <person name="Andreopoulos B."/>
            <person name="Lipzen A."/>
            <person name="Chen C."/>
            <person name="Yanf M."/>
            <person name="Daum C."/>
            <person name="Ng V."/>
            <person name="Clum A."/>
            <person name="Steindorff A."/>
            <person name="Ohm R."/>
            <person name="Martin F."/>
            <person name="Silar P."/>
            <person name="Natvig D."/>
            <person name="Lalanne C."/>
            <person name="Gautier V."/>
            <person name="Ament-Velasquez S.L."/>
            <person name="Kruys A."/>
            <person name="Hutchinson M.I."/>
            <person name="Powell A.J."/>
            <person name="Barry K."/>
            <person name="Miller A.N."/>
            <person name="Grigoriev I.V."/>
            <person name="Debuchy R."/>
            <person name="Gladieux P."/>
            <person name="Thoren M.H."/>
            <person name="Johannesson H."/>
        </authorList>
    </citation>
    <scope>NUCLEOTIDE SEQUENCE</scope>
    <source>
        <strain evidence="1">SMH4607-1</strain>
    </source>
</reference>
<sequence>MGILDVSGTLAAALVPKSILVLFSLLPDVFRGIIQNSIKRITSKRRPPDQCCLWVRIDRLHVLLRPLAAHLPKARAIGV</sequence>
<comment type="caution">
    <text evidence="1">The sequence shown here is derived from an EMBL/GenBank/DDBJ whole genome shotgun (WGS) entry which is preliminary data.</text>
</comment>
<gene>
    <name evidence="1" type="ORF">B0H67DRAFT_139318</name>
</gene>
<protein>
    <submittedName>
        <fullName evidence="1">Uncharacterized protein</fullName>
    </submittedName>
</protein>
<dbReference type="EMBL" id="JAUKUA010000002">
    <property type="protein sequence ID" value="KAK0725744.1"/>
    <property type="molecule type" value="Genomic_DNA"/>
</dbReference>
<name>A0AA40B191_9PEZI</name>
<keyword evidence="2" id="KW-1185">Reference proteome</keyword>
<dbReference type="Proteomes" id="UP001172102">
    <property type="component" value="Unassembled WGS sequence"/>
</dbReference>